<sequence length="310" mass="36280">MYSAQWEELFTLIRQSTLPKLVSDHNPVLLTCGDMNFKKSYFKFENWWMGDEGFKEKVSFWWSSFVVTGTAESLKVEGSNVTDPTDIKEAIKSYYENLYKETEVWRPELQLQGITCINEDEKEKLHKQIEEKILECIKLCVMEKAPGPNGFPMSFYLIFWEDVIRSKYGEYNPWCSNVSVDAYGVGVWNTIRNLRQKLEANTYIEVGDGRRTKLWTDAWNKQIPLKESFPDLFLLCSNPDANINECWTAQGWDLIFKRFLNDWEVERVAKLLELLEKFPGITNAPDSLRWKHSKDGAFTVSRAYKMEGPH</sequence>
<dbReference type="PANTHER" id="PTHR36617">
    <property type="entry name" value="PROTEIN, PUTATIVE-RELATED"/>
    <property type="match status" value="1"/>
</dbReference>
<keyword evidence="2" id="KW-1185">Reference proteome</keyword>
<dbReference type="Proteomes" id="UP001234989">
    <property type="component" value="Chromosome 5"/>
</dbReference>
<reference evidence="1" key="1">
    <citation type="submission" date="2023-08" db="EMBL/GenBank/DDBJ databases">
        <title>A de novo genome assembly of Solanum verrucosum Schlechtendal, a Mexican diploid species geographically isolated from the other diploid A-genome species in potato relatives.</title>
        <authorList>
            <person name="Hosaka K."/>
        </authorList>
    </citation>
    <scope>NUCLEOTIDE SEQUENCE</scope>
    <source>
        <tissue evidence="1">Young leaves</tissue>
    </source>
</reference>
<evidence type="ECO:0000313" key="1">
    <source>
        <dbReference type="EMBL" id="WMV29374.1"/>
    </source>
</evidence>
<protein>
    <submittedName>
        <fullName evidence="1">Uncharacterized protein</fullName>
    </submittedName>
</protein>
<name>A0AAF0R0M5_SOLVR</name>
<organism evidence="1 2">
    <name type="scientific">Solanum verrucosum</name>
    <dbReference type="NCBI Taxonomy" id="315347"/>
    <lineage>
        <taxon>Eukaryota</taxon>
        <taxon>Viridiplantae</taxon>
        <taxon>Streptophyta</taxon>
        <taxon>Embryophyta</taxon>
        <taxon>Tracheophyta</taxon>
        <taxon>Spermatophyta</taxon>
        <taxon>Magnoliopsida</taxon>
        <taxon>eudicotyledons</taxon>
        <taxon>Gunneridae</taxon>
        <taxon>Pentapetalae</taxon>
        <taxon>asterids</taxon>
        <taxon>lamiids</taxon>
        <taxon>Solanales</taxon>
        <taxon>Solanaceae</taxon>
        <taxon>Solanoideae</taxon>
        <taxon>Solaneae</taxon>
        <taxon>Solanum</taxon>
    </lineage>
</organism>
<dbReference type="AlphaFoldDB" id="A0AAF0R0M5"/>
<gene>
    <name evidence="1" type="ORF">MTR67_022759</name>
</gene>
<accession>A0AAF0R0M5</accession>
<dbReference type="PANTHER" id="PTHR36617:SF16">
    <property type="entry name" value="OS04G0516500 PROTEIN"/>
    <property type="match status" value="1"/>
</dbReference>
<proteinExistence type="predicted"/>
<evidence type="ECO:0000313" key="2">
    <source>
        <dbReference type="Proteomes" id="UP001234989"/>
    </source>
</evidence>
<dbReference type="EMBL" id="CP133616">
    <property type="protein sequence ID" value="WMV29374.1"/>
    <property type="molecule type" value="Genomic_DNA"/>
</dbReference>